<dbReference type="EMBL" id="QEFB01000013">
    <property type="protein sequence ID" value="PWC06170.1"/>
    <property type="molecule type" value="Genomic_DNA"/>
</dbReference>
<feature type="domain" description="ABC transmembrane type-1" evidence="7">
    <location>
        <begin position="31"/>
        <end position="210"/>
    </location>
</feature>
<accession>A0A2U1TBJ4</accession>
<dbReference type="GO" id="GO:0031460">
    <property type="term" value="P:glycine betaine transport"/>
    <property type="evidence" value="ECO:0007669"/>
    <property type="project" value="TreeGrafter"/>
</dbReference>
<comment type="similarity">
    <text evidence="6">Belongs to the binding-protein-dependent transport system permease family.</text>
</comment>
<dbReference type="InterPro" id="IPR000515">
    <property type="entry name" value="MetI-like"/>
</dbReference>
<feature type="transmembrane region" description="Helical" evidence="6">
    <location>
        <begin position="31"/>
        <end position="53"/>
    </location>
</feature>
<comment type="subcellular location">
    <subcellularLocation>
        <location evidence="6">Cell membrane</location>
        <topology evidence="6">Multi-pass membrane protein</topology>
    </subcellularLocation>
    <subcellularLocation>
        <location evidence="1">Membrane</location>
        <topology evidence="1">Multi-pass membrane protein</topology>
    </subcellularLocation>
</comment>
<dbReference type="AlphaFoldDB" id="A0A2U1TBJ4"/>
<keyword evidence="2 6" id="KW-0813">Transport</keyword>
<evidence type="ECO:0000256" key="2">
    <source>
        <dbReference type="ARBA" id="ARBA00022448"/>
    </source>
</evidence>
<dbReference type="Proteomes" id="UP000244962">
    <property type="component" value="Unassembled WGS sequence"/>
</dbReference>
<dbReference type="RefSeq" id="WP_108963223.1">
    <property type="nucleotide sequence ID" value="NZ_QEFB01000013.1"/>
</dbReference>
<dbReference type="SUPFAM" id="SSF161098">
    <property type="entry name" value="MetI-like"/>
    <property type="match status" value="1"/>
</dbReference>
<evidence type="ECO:0000256" key="3">
    <source>
        <dbReference type="ARBA" id="ARBA00022692"/>
    </source>
</evidence>
<dbReference type="GO" id="GO:0055085">
    <property type="term" value="P:transmembrane transport"/>
    <property type="evidence" value="ECO:0007669"/>
    <property type="project" value="InterPro"/>
</dbReference>
<feature type="transmembrane region" description="Helical" evidence="6">
    <location>
        <begin position="157"/>
        <end position="181"/>
    </location>
</feature>
<sequence>MNLFADAIRWIMDPAHWTGANGIPNRVAEHLGYTALTVVIAALIAVSLGLYIGHTGRFRGLVVGVTGALRALPTLGLLVYLAVLFGGGISFALVPTIIVLVVLAIPPLLAGAYSGVESVDGRTVDAARSMGMTEWQILWKVEVPLALPLILGGIRSAVLQVVATATVAAYISLGGLGRYIIDALPLRNYTEVLVGALLVTILALVLDGILVVCQRLTVPAGVRAIRKSPEQRSTTKSARTVSASA</sequence>
<evidence type="ECO:0000256" key="5">
    <source>
        <dbReference type="ARBA" id="ARBA00023136"/>
    </source>
</evidence>
<reference evidence="9" key="1">
    <citation type="submission" date="2018-04" db="EMBL/GenBank/DDBJ databases">
        <authorList>
            <person name="Liu S."/>
            <person name="Wang Z."/>
            <person name="Li J."/>
        </authorList>
    </citation>
    <scope>NUCLEOTIDE SEQUENCE [LARGE SCALE GENOMIC DNA]</scope>
    <source>
        <strain evidence="9">622</strain>
    </source>
</reference>
<dbReference type="Pfam" id="PF00528">
    <property type="entry name" value="BPD_transp_1"/>
    <property type="match status" value="1"/>
</dbReference>
<evidence type="ECO:0000256" key="4">
    <source>
        <dbReference type="ARBA" id="ARBA00022989"/>
    </source>
</evidence>
<proteinExistence type="inferred from homology"/>
<feature type="transmembrane region" description="Helical" evidence="6">
    <location>
        <begin position="193"/>
        <end position="213"/>
    </location>
</feature>
<keyword evidence="5 6" id="KW-0472">Membrane</keyword>
<dbReference type="Gene3D" id="1.10.3720.10">
    <property type="entry name" value="MetI-like"/>
    <property type="match status" value="1"/>
</dbReference>
<keyword evidence="3 6" id="KW-0812">Transmembrane</keyword>
<keyword evidence="9" id="KW-1185">Reference proteome</keyword>
<evidence type="ECO:0000256" key="6">
    <source>
        <dbReference type="RuleBase" id="RU363032"/>
    </source>
</evidence>
<evidence type="ECO:0000256" key="1">
    <source>
        <dbReference type="ARBA" id="ARBA00004141"/>
    </source>
</evidence>
<dbReference type="CDD" id="cd06261">
    <property type="entry name" value="TM_PBP2"/>
    <property type="match status" value="1"/>
</dbReference>
<keyword evidence="4 6" id="KW-1133">Transmembrane helix</keyword>
<dbReference type="PANTHER" id="PTHR30177">
    <property type="entry name" value="GLYCINE BETAINE/L-PROLINE TRANSPORT SYSTEM PERMEASE PROTEIN PROW"/>
    <property type="match status" value="1"/>
</dbReference>
<protein>
    <submittedName>
        <fullName evidence="8">Glycine/betaine ABC transporter permease</fullName>
    </submittedName>
</protein>
<feature type="transmembrane region" description="Helical" evidence="6">
    <location>
        <begin position="89"/>
        <end position="113"/>
    </location>
</feature>
<organism evidence="8 9">
    <name type="scientific">Mycetocola zhujimingii</name>
    <dbReference type="NCBI Taxonomy" id="2079792"/>
    <lineage>
        <taxon>Bacteria</taxon>
        <taxon>Bacillati</taxon>
        <taxon>Actinomycetota</taxon>
        <taxon>Actinomycetes</taxon>
        <taxon>Micrococcales</taxon>
        <taxon>Microbacteriaceae</taxon>
        <taxon>Mycetocola</taxon>
    </lineage>
</organism>
<dbReference type="PANTHER" id="PTHR30177:SF33">
    <property type="entry name" value="POSSIBLE OSMOPROTECTANT (GLYCINE BETAINE_CARNITINE_CHOLINE_L-PROLINE) TRANSPORT INTEGRAL MEMBRANE PROTEIN ABC TRANSPORTER PROZ"/>
    <property type="match status" value="1"/>
</dbReference>
<feature type="transmembrane region" description="Helical" evidence="6">
    <location>
        <begin position="60"/>
        <end position="83"/>
    </location>
</feature>
<dbReference type="PROSITE" id="PS50928">
    <property type="entry name" value="ABC_TM1"/>
    <property type="match status" value="1"/>
</dbReference>
<gene>
    <name evidence="8" type="ORF">DF223_11125</name>
</gene>
<name>A0A2U1TBJ4_9MICO</name>
<dbReference type="InterPro" id="IPR035906">
    <property type="entry name" value="MetI-like_sf"/>
</dbReference>
<evidence type="ECO:0000313" key="9">
    <source>
        <dbReference type="Proteomes" id="UP000244962"/>
    </source>
</evidence>
<evidence type="ECO:0000313" key="8">
    <source>
        <dbReference type="EMBL" id="PWC06170.1"/>
    </source>
</evidence>
<dbReference type="InterPro" id="IPR051204">
    <property type="entry name" value="ABC_transp_perm/SBD"/>
</dbReference>
<dbReference type="GO" id="GO:0005886">
    <property type="term" value="C:plasma membrane"/>
    <property type="evidence" value="ECO:0007669"/>
    <property type="project" value="UniProtKB-SubCell"/>
</dbReference>
<evidence type="ECO:0000259" key="7">
    <source>
        <dbReference type="PROSITE" id="PS50928"/>
    </source>
</evidence>
<comment type="caution">
    <text evidence="8">The sequence shown here is derived from an EMBL/GenBank/DDBJ whole genome shotgun (WGS) entry which is preliminary data.</text>
</comment>